<dbReference type="EMBL" id="CP077683">
    <property type="protein sequence ID" value="QXE91119.1"/>
    <property type="molecule type" value="Genomic_DNA"/>
</dbReference>
<feature type="compositionally biased region" description="Pro residues" evidence="1">
    <location>
        <begin position="99"/>
        <end position="132"/>
    </location>
</feature>
<dbReference type="RefSeq" id="WP_217287710.1">
    <property type="nucleotide sequence ID" value="NZ_CP077683.1"/>
</dbReference>
<keyword evidence="3" id="KW-1185">Reference proteome</keyword>
<gene>
    <name evidence="2" type="ORF">KP001_00845</name>
</gene>
<protein>
    <submittedName>
        <fullName evidence="2">Type II secretion system protein PulP</fullName>
    </submittedName>
</protein>
<feature type="region of interest" description="Disordered" evidence="1">
    <location>
        <begin position="93"/>
        <end position="136"/>
    </location>
</feature>
<evidence type="ECO:0000313" key="2">
    <source>
        <dbReference type="EMBL" id="QXE91119.1"/>
    </source>
</evidence>
<organism evidence="2 3">
    <name type="scientific">Geomonas subterranea</name>
    <dbReference type="NCBI Taxonomy" id="2847989"/>
    <lineage>
        <taxon>Bacteria</taxon>
        <taxon>Pseudomonadati</taxon>
        <taxon>Thermodesulfobacteriota</taxon>
        <taxon>Desulfuromonadia</taxon>
        <taxon>Geobacterales</taxon>
        <taxon>Geobacteraceae</taxon>
        <taxon>Geomonas</taxon>
    </lineage>
</organism>
<evidence type="ECO:0000256" key="1">
    <source>
        <dbReference type="SAM" id="MobiDB-lite"/>
    </source>
</evidence>
<accession>A0ABX8LLC5</accession>
<sequence length="221" mass="23854">MNRQKLALFLLLVVLAGAVVYAFVRTPRQQQVATLKNQPGAKATVLRKQPGAAPTAAAANGGALHLDLLRREQPGFSGFRRNIFSPIFKDEEKQSALKLPPPPPPPKKLPPLPQPLPGASPQAPPPPPPPPTQEQLDDAELGKFVFIGFLKKGAEKTVFLSKGGEIFLAKKGGQVGPRFQVSNVTDDAITIKSLQSDRQLVIPLVENRSLSIRRPSPSPRP</sequence>
<evidence type="ECO:0000313" key="3">
    <source>
        <dbReference type="Proteomes" id="UP000683559"/>
    </source>
</evidence>
<dbReference type="Proteomes" id="UP000683559">
    <property type="component" value="Chromosome"/>
</dbReference>
<proteinExistence type="predicted"/>
<reference evidence="2 3" key="1">
    <citation type="submission" date="2021-06" db="EMBL/GenBank/DDBJ databases">
        <title>Gemonas diversity in paddy soil.</title>
        <authorList>
            <person name="Liu G."/>
        </authorList>
    </citation>
    <scope>NUCLEOTIDE SEQUENCE [LARGE SCALE GENOMIC DNA]</scope>
    <source>
        <strain evidence="2 3">RG2</strain>
    </source>
</reference>
<name>A0ABX8LLC5_9BACT</name>